<accession>A0AA40GCR1</accession>
<evidence type="ECO:0000256" key="1">
    <source>
        <dbReference type="SAM" id="MobiDB-lite"/>
    </source>
</evidence>
<comment type="caution">
    <text evidence="2">The sequence shown here is derived from an EMBL/GenBank/DDBJ whole genome shotgun (WGS) entry which is preliminary data.</text>
</comment>
<protein>
    <submittedName>
        <fullName evidence="2">Uncharacterized protein</fullName>
    </submittedName>
</protein>
<proteinExistence type="predicted"/>
<gene>
    <name evidence="2" type="ORF">K0M31_008021</name>
</gene>
<sequence>MILNSETSEERSVNQEWSILRGVTWSKRERERETRGEPGLGHTWTNVDGGEMPSGIADDKTGRDDRVSDRFE</sequence>
<feature type="compositionally biased region" description="Basic and acidic residues" evidence="1">
    <location>
        <begin position="26"/>
        <end position="36"/>
    </location>
</feature>
<dbReference type="Proteomes" id="UP001177670">
    <property type="component" value="Unassembled WGS sequence"/>
</dbReference>
<dbReference type="EMBL" id="JAHYIQ010000002">
    <property type="protein sequence ID" value="KAK1135250.1"/>
    <property type="molecule type" value="Genomic_DNA"/>
</dbReference>
<keyword evidence="3" id="KW-1185">Reference proteome</keyword>
<evidence type="ECO:0000313" key="2">
    <source>
        <dbReference type="EMBL" id="KAK1135250.1"/>
    </source>
</evidence>
<dbReference type="AlphaFoldDB" id="A0AA40GCR1"/>
<reference evidence="2" key="1">
    <citation type="submission" date="2021-10" db="EMBL/GenBank/DDBJ databases">
        <title>Melipona bicolor Genome sequencing and assembly.</title>
        <authorList>
            <person name="Araujo N.S."/>
            <person name="Arias M.C."/>
        </authorList>
    </citation>
    <scope>NUCLEOTIDE SEQUENCE</scope>
    <source>
        <strain evidence="2">USP_2M_L1-L4_2017</strain>
        <tissue evidence="2">Whole body</tissue>
    </source>
</reference>
<evidence type="ECO:0000313" key="3">
    <source>
        <dbReference type="Proteomes" id="UP001177670"/>
    </source>
</evidence>
<organism evidence="2 3">
    <name type="scientific">Melipona bicolor</name>
    <dbReference type="NCBI Taxonomy" id="60889"/>
    <lineage>
        <taxon>Eukaryota</taxon>
        <taxon>Metazoa</taxon>
        <taxon>Ecdysozoa</taxon>
        <taxon>Arthropoda</taxon>
        <taxon>Hexapoda</taxon>
        <taxon>Insecta</taxon>
        <taxon>Pterygota</taxon>
        <taxon>Neoptera</taxon>
        <taxon>Endopterygota</taxon>
        <taxon>Hymenoptera</taxon>
        <taxon>Apocrita</taxon>
        <taxon>Aculeata</taxon>
        <taxon>Apoidea</taxon>
        <taxon>Anthophila</taxon>
        <taxon>Apidae</taxon>
        <taxon>Melipona</taxon>
    </lineage>
</organism>
<name>A0AA40GCR1_9HYME</name>
<feature type="compositionally biased region" description="Basic and acidic residues" evidence="1">
    <location>
        <begin position="57"/>
        <end position="72"/>
    </location>
</feature>
<feature type="region of interest" description="Disordered" evidence="1">
    <location>
        <begin position="26"/>
        <end position="72"/>
    </location>
</feature>